<accession>A0ABQ9F4E3</accession>
<feature type="transmembrane region" description="Helical" evidence="5">
    <location>
        <begin position="75"/>
        <end position="98"/>
    </location>
</feature>
<evidence type="ECO:0000256" key="4">
    <source>
        <dbReference type="ARBA" id="ARBA00023136"/>
    </source>
</evidence>
<feature type="transmembrane region" description="Helical" evidence="5">
    <location>
        <begin position="46"/>
        <end position="68"/>
    </location>
</feature>
<reference evidence="6 7" key="1">
    <citation type="submission" date="2022-12" db="EMBL/GenBank/DDBJ databases">
        <title>Chromosome-level genome of Tegillarca granosa.</title>
        <authorList>
            <person name="Kim J."/>
        </authorList>
    </citation>
    <scope>NUCLEOTIDE SEQUENCE [LARGE SCALE GENOMIC DNA]</scope>
    <source>
        <strain evidence="6">Teg-2019</strain>
        <tissue evidence="6">Adductor muscle</tissue>
    </source>
</reference>
<keyword evidence="3 5" id="KW-1133">Transmembrane helix</keyword>
<evidence type="ECO:0000313" key="6">
    <source>
        <dbReference type="EMBL" id="KAJ8312209.1"/>
    </source>
</evidence>
<sequence length="200" mass="23384">MEATLRKTVTSVTGVLFPVTKQARDPQQHQILKTGNEYVTSLPLQMLLYFNIFYSPFWLTGTLVAFEVKWSYLDILYRIILIAIYGVYTIIEVIRLYVGFMGNLTERVPELAGCWLLTILIQFPLILLVLLNDEAIVLPLERAVHIVEAFFVFFEIVIGYFAIRTMVNYQVTKFHLRQFTDLEQLGDDDGWKDRYYDDYS</sequence>
<protein>
    <recommendedName>
        <fullName evidence="8">Transmembrane protein 17B</fullName>
    </recommendedName>
</protein>
<evidence type="ECO:0000256" key="3">
    <source>
        <dbReference type="ARBA" id="ARBA00022989"/>
    </source>
</evidence>
<organism evidence="6 7">
    <name type="scientific">Tegillarca granosa</name>
    <name type="common">Malaysian cockle</name>
    <name type="synonym">Anadara granosa</name>
    <dbReference type="NCBI Taxonomy" id="220873"/>
    <lineage>
        <taxon>Eukaryota</taxon>
        <taxon>Metazoa</taxon>
        <taxon>Spiralia</taxon>
        <taxon>Lophotrochozoa</taxon>
        <taxon>Mollusca</taxon>
        <taxon>Bivalvia</taxon>
        <taxon>Autobranchia</taxon>
        <taxon>Pteriomorphia</taxon>
        <taxon>Arcoida</taxon>
        <taxon>Arcoidea</taxon>
        <taxon>Arcidae</taxon>
        <taxon>Tegillarca</taxon>
    </lineage>
</organism>
<dbReference type="InterPro" id="IPR019184">
    <property type="entry name" value="Uncharacterised_TM-17"/>
</dbReference>
<dbReference type="Pfam" id="PF09799">
    <property type="entry name" value="Transmemb_17"/>
    <property type="match status" value="1"/>
</dbReference>
<keyword evidence="7" id="KW-1185">Reference proteome</keyword>
<dbReference type="PANTHER" id="PTHR13531:SF6">
    <property type="entry name" value="TMEM (HUMAN TRANSMEMBRANE PROTEIN) HOMOLOG"/>
    <property type="match status" value="1"/>
</dbReference>
<keyword evidence="4 5" id="KW-0472">Membrane</keyword>
<evidence type="ECO:0008006" key="8">
    <source>
        <dbReference type="Google" id="ProtNLM"/>
    </source>
</evidence>
<dbReference type="PANTHER" id="PTHR13531">
    <property type="entry name" value="GEO07735P1-RELATED-RELATED"/>
    <property type="match status" value="1"/>
</dbReference>
<evidence type="ECO:0000256" key="1">
    <source>
        <dbReference type="ARBA" id="ARBA00004141"/>
    </source>
</evidence>
<name>A0ABQ9F4E3_TEGGR</name>
<feature type="transmembrane region" description="Helical" evidence="5">
    <location>
        <begin position="110"/>
        <end position="131"/>
    </location>
</feature>
<dbReference type="EMBL" id="JARBDR010000440">
    <property type="protein sequence ID" value="KAJ8312209.1"/>
    <property type="molecule type" value="Genomic_DNA"/>
</dbReference>
<dbReference type="Proteomes" id="UP001217089">
    <property type="component" value="Unassembled WGS sequence"/>
</dbReference>
<evidence type="ECO:0000256" key="2">
    <source>
        <dbReference type="ARBA" id="ARBA00022692"/>
    </source>
</evidence>
<comment type="caution">
    <text evidence="6">The sequence shown here is derived from an EMBL/GenBank/DDBJ whole genome shotgun (WGS) entry which is preliminary data.</text>
</comment>
<gene>
    <name evidence="6" type="ORF">KUTeg_009582</name>
</gene>
<comment type="subcellular location">
    <subcellularLocation>
        <location evidence="1">Membrane</location>
        <topology evidence="1">Multi-pass membrane protein</topology>
    </subcellularLocation>
</comment>
<evidence type="ECO:0000256" key="5">
    <source>
        <dbReference type="SAM" id="Phobius"/>
    </source>
</evidence>
<keyword evidence="2 5" id="KW-0812">Transmembrane</keyword>
<evidence type="ECO:0000313" key="7">
    <source>
        <dbReference type="Proteomes" id="UP001217089"/>
    </source>
</evidence>
<proteinExistence type="predicted"/>
<feature type="transmembrane region" description="Helical" evidence="5">
    <location>
        <begin position="143"/>
        <end position="163"/>
    </location>
</feature>